<sequence length="404" mass="44838">MKSLFYLSLMAAGMLAVHANGQSLYTLAGPVGLEESIPLKWSFNLAGGYDDNVNASNYDQQESAFISTDIGASLANYDSVTQYSFSAKLGGIFYLKDLEGNTNESLSNSTLSANLSHSFDQTLRYNGSVSFAWQPEPNYANGIANSRRDGDYIYVYVSSSVSKAWTSRYSTTLGANFSMIDYQEDSAKTDNRDYVGMDFTNRYKWTERLALSLSWNGSYCHREYGNNEFSNFVMAGAEYAVAENTSATLRVGPQFKYVDGYGTKTYPSAEFGLNHRMSDRFMIGMFVRYSNEATNTYIPNSGASYYSNETWRFGVNSTLKLTHRVSLDAGVNLISSDYTNPSTSGNTDTTTLTFNATAGVKLMLTNALALTAQYSYTNGTYSGYNYPMPAYNRNVFSFGMNYSF</sequence>
<evidence type="ECO:0000256" key="1">
    <source>
        <dbReference type="ARBA" id="ARBA00022729"/>
    </source>
</evidence>
<gene>
    <name evidence="4" type="ORF">CXU22_09055</name>
</gene>
<dbReference type="EMBL" id="PJKA01000012">
    <property type="protein sequence ID" value="PNC17871.1"/>
    <property type="molecule type" value="Genomic_DNA"/>
</dbReference>
<dbReference type="SUPFAM" id="SSF56925">
    <property type="entry name" value="OMPA-like"/>
    <property type="match status" value="1"/>
</dbReference>
<dbReference type="Proteomes" id="UP000236000">
    <property type="component" value="Unassembled WGS sequence"/>
</dbReference>
<dbReference type="AlphaFoldDB" id="A0A2N8HDA1"/>
<dbReference type="InterPro" id="IPR011250">
    <property type="entry name" value="OMP/PagP_B-barrel"/>
</dbReference>
<evidence type="ECO:0000256" key="2">
    <source>
        <dbReference type="SAM" id="SignalP"/>
    </source>
</evidence>
<dbReference type="RefSeq" id="WP_102714692.1">
    <property type="nucleotide sequence ID" value="NZ_CABMLK010000001.1"/>
</dbReference>
<dbReference type="OrthoDB" id="199114at2"/>
<accession>A0A2N8HDA1</accession>
<evidence type="ECO:0000259" key="3">
    <source>
        <dbReference type="Pfam" id="PF13505"/>
    </source>
</evidence>
<evidence type="ECO:0000313" key="5">
    <source>
        <dbReference type="Proteomes" id="UP000236000"/>
    </source>
</evidence>
<dbReference type="InterPro" id="IPR027385">
    <property type="entry name" value="Beta-barrel_OMP"/>
</dbReference>
<dbReference type="Pfam" id="PF13505">
    <property type="entry name" value="OMP_b-brl"/>
    <property type="match status" value="1"/>
</dbReference>
<protein>
    <recommendedName>
        <fullName evidence="3">Outer membrane protein beta-barrel domain-containing protein</fullName>
    </recommendedName>
</protein>
<comment type="caution">
    <text evidence="4">The sequence shown here is derived from an EMBL/GenBank/DDBJ whole genome shotgun (WGS) entry which is preliminary data.</text>
</comment>
<organism evidence="4 5">
    <name type="scientific">Akkermansia muciniphila</name>
    <dbReference type="NCBI Taxonomy" id="239935"/>
    <lineage>
        <taxon>Bacteria</taxon>
        <taxon>Pseudomonadati</taxon>
        <taxon>Verrucomicrobiota</taxon>
        <taxon>Verrucomicrobiia</taxon>
        <taxon>Verrucomicrobiales</taxon>
        <taxon>Akkermansiaceae</taxon>
        <taxon>Akkermansia</taxon>
    </lineage>
</organism>
<proteinExistence type="predicted"/>
<name>A0A2N8HDA1_9BACT</name>
<reference evidence="4 5" key="1">
    <citation type="journal article" date="2017" name="BMC Genomics">
        <title>Genome sequencing of 39 Akkermansia muciniphila isolates reveals its population structure, genomic and functional diverisity, and global distribution in mammalian gut microbiotas.</title>
        <authorList>
            <person name="Guo X."/>
            <person name="Li S."/>
            <person name="Zhang J."/>
            <person name="Wu F."/>
            <person name="Li X."/>
            <person name="Wu D."/>
            <person name="Zhang M."/>
            <person name="Ou Z."/>
            <person name="Jie Z."/>
            <person name="Yan Q."/>
            <person name="Li P."/>
            <person name="Yi J."/>
            <person name="Peng Y."/>
        </authorList>
    </citation>
    <scope>NUCLEOTIDE SEQUENCE [LARGE SCALE GENOMIC DNA]</scope>
    <source>
        <strain evidence="4 5">GP24</strain>
    </source>
</reference>
<feature type="domain" description="Outer membrane protein beta-barrel" evidence="3">
    <location>
        <begin position="258"/>
        <end position="404"/>
    </location>
</feature>
<feature type="signal peptide" evidence="2">
    <location>
        <begin position="1"/>
        <end position="19"/>
    </location>
</feature>
<evidence type="ECO:0000313" key="4">
    <source>
        <dbReference type="EMBL" id="PNC17871.1"/>
    </source>
</evidence>
<feature type="chain" id="PRO_5015009418" description="Outer membrane protein beta-barrel domain-containing protein" evidence="2">
    <location>
        <begin position="20"/>
        <end position="404"/>
    </location>
</feature>
<keyword evidence="1 2" id="KW-0732">Signal</keyword>